<proteinExistence type="predicted"/>
<dbReference type="Proteomes" id="UP000265560">
    <property type="component" value="Chromosome"/>
</dbReference>
<evidence type="ECO:0000313" key="1">
    <source>
        <dbReference type="EMBL" id="AYC32800.1"/>
    </source>
</evidence>
<evidence type="ECO:0000313" key="2">
    <source>
        <dbReference type="Proteomes" id="UP000265560"/>
    </source>
</evidence>
<reference evidence="2" key="1">
    <citation type="submission" date="2018-09" db="EMBL/GenBank/DDBJ databases">
        <authorList>
            <person name="Zhu H."/>
        </authorList>
    </citation>
    <scope>NUCLEOTIDE SEQUENCE [LARGE SCALE GENOMIC DNA]</scope>
    <source>
        <strain evidence="2">K2W31S-8</strain>
    </source>
</reference>
<accession>A0A385Z2T0</accession>
<dbReference type="AlphaFoldDB" id="A0A385Z2T0"/>
<keyword evidence="2" id="KW-1185">Reference proteome</keyword>
<gene>
    <name evidence="1" type="ORF">D3880_10605</name>
</gene>
<protein>
    <submittedName>
        <fullName evidence="1">Uncharacterized protein</fullName>
    </submittedName>
</protein>
<name>A0A385Z2T0_9PSED</name>
<dbReference type="KEGG" id="pcav:D3880_10605"/>
<dbReference type="EMBL" id="CP032419">
    <property type="protein sequence ID" value="AYC32800.1"/>
    <property type="molecule type" value="Genomic_DNA"/>
</dbReference>
<organism evidence="1 2">
    <name type="scientific">Pseudomonas cavernae</name>
    <dbReference type="NCBI Taxonomy" id="2320867"/>
    <lineage>
        <taxon>Bacteria</taxon>
        <taxon>Pseudomonadati</taxon>
        <taxon>Pseudomonadota</taxon>
        <taxon>Gammaproteobacteria</taxon>
        <taxon>Pseudomonadales</taxon>
        <taxon>Pseudomonadaceae</taxon>
        <taxon>Pseudomonas</taxon>
    </lineage>
</organism>
<sequence length="333" mass="35348">MPVWLGTDRDYFGGLMTSSPGLVRDISLVIAIAMPINAFAGACGFQPTFKQADEGGNQTVQVFQGDPVPALGNIRPLLFITSLKVNTDGTRISYHQDDVTGRRCATDPGAKPCAINNIRNAYRDHTQPVSDFEAVRDAGYPSPRTWEVLSPSIIEKDAKTGKPCVSPDGYLVSMTADVAVAGGFNRQGDCDQSKWIDALTVPAFVVPGQSRFLSLGVAKRSIVIALSKSSTKRVVPGIVGDVGPSKELGEASVAMNRKLSGLPETDLPKHRRDAVDRFQAGPTAMLIFPGAGAVLARPITGQRVEEGGNGALAKFGGADKLYGCIKDEVDPSF</sequence>
<dbReference type="OrthoDB" id="9182643at2"/>